<dbReference type="GO" id="GO:0005975">
    <property type="term" value="P:carbohydrate metabolic process"/>
    <property type="evidence" value="ECO:0007669"/>
    <property type="project" value="InterPro"/>
</dbReference>
<dbReference type="InterPro" id="IPR050288">
    <property type="entry name" value="Cellulose_deg_GH3"/>
</dbReference>
<dbReference type="Pfam" id="PF14310">
    <property type="entry name" value="Fn3-like"/>
    <property type="match status" value="1"/>
</dbReference>
<evidence type="ECO:0000313" key="5">
    <source>
        <dbReference type="EMBL" id="CAA9523921.1"/>
    </source>
</evidence>
<dbReference type="InterPro" id="IPR017853">
    <property type="entry name" value="GH"/>
</dbReference>
<keyword evidence="5" id="KW-0326">Glycosidase</keyword>
<evidence type="ECO:0000256" key="2">
    <source>
        <dbReference type="ARBA" id="ARBA00022801"/>
    </source>
</evidence>
<dbReference type="InterPro" id="IPR001764">
    <property type="entry name" value="Glyco_hydro_3_N"/>
</dbReference>
<name>A0A6J4TIA3_9SPHN</name>
<keyword evidence="3" id="KW-0732">Signal</keyword>
<protein>
    <submittedName>
        <fullName evidence="5">GH3</fullName>
        <ecNumber evidence="5">3.2.1.21</ecNumber>
    </submittedName>
</protein>
<dbReference type="InterPro" id="IPR036881">
    <property type="entry name" value="Glyco_hydro_3_C_sf"/>
</dbReference>
<dbReference type="PANTHER" id="PTHR42715:SF10">
    <property type="entry name" value="BETA-GLUCOSIDASE"/>
    <property type="match status" value="1"/>
</dbReference>
<sequence>MKNVRGFAALLLASTVALSGPVPTHAAPAAAMPWMNKALSPDQRTALLLKRMTREEKLKLVFGYFGTDFEPKKYQAPKEARPGSAGYVPGIPRLGIPPQWQTDAGIGVATQGGAKTKLPRTALPSGMATTATWNPELAYQGGAMIGREARASGFNVMLAGGVNLVRDPRNGRNFEYGGEDPLLAGTMVGAQIAGIESNSIISTVKHYALNDLETGRDYHDLRISEDAARMSDLLAFQFAIERSDPGSVMCAYNRINGIYACEHPWLLTDVLRRDWGWKGYVMSDWGAVHSTEQAANSGLDQDSGFPFDKAPYFGAPLKKAVAGGRVSERRLDEMAGRIIRSMFAKGVIDNPVKTGPIPYAAHAAITRADAEQGAVLLKNRNRILPLRPDIKRIAVIGGYADRAVLSGGGSSQTYPVGGNAVPGLEPKTWPGPVVYYPSSPLRAIQALAPQAQVTYSDGRDPAAAARLAAQSDIALVFLTQWTSESIDTSLVLPDNQDALVEAVAAANRNTVAVLETGGPVLMPWVDRVAGVLEIWFPGTAGGEAAANLLFGRANPSGRLPVTFPADESQLPRPVRPGTGLANGQMFTIDHPEGAAVGYKWYDAKDLKPLFPFGHGLSYTDFDHSALSAGMTGEDLTVRFRVKNDGRVRGMDVPQIYVSPVAGGWEAPKRLAAFRKVDLAPGADTFVTVQVDPRLLAVYETANRRWRIAGGQYRVMLGASSRNIKETVTVAIPERVLPANWRPAS</sequence>
<dbReference type="AlphaFoldDB" id="A0A6J4TIA3"/>
<dbReference type="EC" id="3.2.1.21" evidence="5"/>
<dbReference type="InterPro" id="IPR013783">
    <property type="entry name" value="Ig-like_fold"/>
</dbReference>
<dbReference type="InterPro" id="IPR002772">
    <property type="entry name" value="Glyco_hydro_3_C"/>
</dbReference>
<evidence type="ECO:0000259" key="4">
    <source>
        <dbReference type="SMART" id="SM01217"/>
    </source>
</evidence>
<dbReference type="EMBL" id="CADCVX010000431">
    <property type="protein sequence ID" value="CAA9523921.1"/>
    <property type="molecule type" value="Genomic_DNA"/>
</dbReference>
<dbReference type="Gene3D" id="3.40.50.1700">
    <property type="entry name" value="Glycoside hydrolase family 3 C-terminal domain"/>
    <property type="match status" value="1"/>
</dbReference>
<keyword evidence="2 5" id="KW-0378">Hydrolase</keyword>
<evidence type="ECO:0000256" key="3">
    <source>
        <dbReference type="SAM" id="SignalP"/>
    </source>
</evidence>
<dbReference type="SUPFAM" id="SSF51445">
    <property type="entry name" value="(Trans)glycosidases"/>
    <property type="match status" value="1"/>
</dbReference>
<feature type="signal peptide" evidence="3">
    <location>
        <begin position="1"/>
        <end position="26"/>
    </location>
</feature>
<comment type="similarity">
    <text evidence="1">Belongs to the glycosyl hydrolase 3 family.</text>
</comment>
<dbReference type="PANTHER" id="PTHR42715">
    <property type="entry name" value="BETA-GLUCOSIDASE"/>
    <property type="match status" value="1"/>
</dbReference>
<accession>A0A6J4TIA3</accession>
<dbReference type="Gene3D" id="2.60.40.10">
    <property type="entry name" value="Immunoglobulins"/>
    <property type="match status" value="1"/>
</dbReference>
<gene>
    <name evidence="5" type="ORF">AVDCRST_MAG91-2371</name>
</gene>
<organism evidence="5">
    <name type="scientific">uncultured Sphingomonadaceae bacterium</name>
    <dbReference type="NCBI Taxonomy" id="169976"/>
    <lineage>
        <taxon>Bacteria</taxon>
        <taxon>Pseudomonadati</taxon>
        <taxon>Pseudomonadota</taxon>
        <taxon>Alphaproteobacteria</taxon>
        <taxon>Sphingomonadales</taxon>
        <taxon>Sphingomonadaceae</taxon>
        <taxon>environmental samples</taxon>
    </lineage>
</organism>
<feature type="chain" id="PRO_5026935406" evidence="3">
    <location>
        <begin position="27"/>
        <end position="744"/>
    </location>
</feature>
<dbReference type="Pfam" id="PF00933">
    <property type="entry name" value="Glyco_hydro_3"/>
    <property type="match status" value="1"/>
</dbReference>
<dbReference type="GO" id="GO:0008422">
    <property type="term" value="F:beta-glucosidase activity"/>
    <property type="evidence" value="ECO:0007669"/>
    <property type="project" value="UniProtKB-EC"/>
</dbReference>
<dbReference type="SUPFAM" id="SSF52279">
    <property type="entry name" value="Beta-D-glucan exohydrolase, C-terminal domain"/>
    <property type="match status" value="1"/>
</dbReference>
<dbReference type="Gene3D" id="3.20.20.300">
    <property type="entry name" value="Glycoside hydrolase, family 3, N-terminal domain"/>
    <property type="match status" value="1"/>
</dbReference>
<reference evidence="5" key="1">
    <citation type="submission" date="2020-02" db="EMBL/GenBank/DDBJ databases">
        <authorList>
            <person name="Meier V. D."/>
        </authorList>
    </citation>
    <scope>NUCLEOTIDE SEQUENCE</scope>
    <source>
        <strain evidence="5">AVDCRST_MAG91</strain>
    </source>
</reference>
<dbReference type="InterPro" id="IPR026891">
    <property type="entry name" value="Fn3-like"/>
</dbReference>
<feature type="domain" description="Fibronectin type III-like" evidence="4">
    <location>
        <begin position="651"/>
        <end position="720"/>
    </location>
</feature>
<dbReference type="PRINTS" id="PR00133">
    <property type="entry name" value="GLHYDRLASE3"/>
</dbReference>
<dbReference type="Pfam" id="PF01915">
    <property type="entry name" value="Glyco_hydro_3_C"/>
    <property type="match status" value="1"/>
</dbReference>
<evidence type="ECO:0000256" key="1">
    <source>
        <dbReference type="ARBA" id="ARBA00005336"/>
    </source>
</evidence>
<dbReference type="InterPro" id="IPR036962">
    <property type="entry name" value="Glyco_hydro_3_N_sf"/>
</dbReference>
<proteinExistence type="inferred from homology"/>
<dbReference type="SMART" id="SM01217">
    <property type="entry name" value="Fn3_like"/>
    <property type="match status" value="1"/>
</dbReference>